<keyword evidence="2" id="KW-1185">Reference proteome</keyword>
<organism evidence="1 2">
    <name type="scientific">Trifolium subterraneum</name>
    <name type="common">Subterranean clover</name>
    <dbReference type="NCBI Taxonomy" id="3900"/>
    <lineage>
        <taxon>Eukaryota</taxon>
        <taxon>Viridiplantae</taxon>
        <taxon>Streptophyta</taxon>
        <taxon>Embryophyta</taxon>
        <taxon>Tracheophyta</taxon>
        <taxon>Spermatophyta</taxon>
        <taxon>Magnoliopsida</taxon>
        <taxon>eudicotyledons</taxon>
        <taxon>Gunneridae</taxon>
        <taxon>Pentapetalae</taxon>
        <taxon>rosids</taxon>
        <taxon>fabids</taxon>
        <taxon>Fabales</taxon>
        <taxon>Fabaceae</taxon>
        <taxon>Papilionoideae</taxon>
        <taxon>50 kb inversion clade</taxon>
        <taxon>NPAAA clade</taxon>
        <taxon>Hologalegina</taxon>
        <taxon>IRL clade</taxon>
        <taxon>Trifolieae</taxon>
        <taxon>Trifolium</taxon>
    </lineage>
</organism>
<dbReference type="EMBL" id="DF973874">
    <property type="protein sequence ID" value="GAU41672.1"/>
    <property type="molecule type" value="Genomic_DNA"/>
</dbReference>
<reference evidence="2" key="1">
    <citation type="journal article" date="2017" name="Front. Plant Sci.">
        <title>Climate Clever Clovers: New Paradigm to Reduce the Environmental Footprint of Ruminants by Breeding Low Methanogenic Forages Utilizing Haplotype Variation.</title>
        <authorList>
            <person name="Kaur P."/>
            <person name="Appels R."/>
            <person name="Bayer P.E."/>
            <person name="Keeble-Gagnere G."/>
            <person name="Wang J."/>
            <person name="Hirakawa H."/>
            <person name="Shirasawa K."/>
            <person name="Vercoe P."/>
            <person name="Stefanova K."/>
            <person name="Durmic Z."/>
            <person name="Nichols P."/>
            <person name="Revell C."/>
            <person name="Isobe S.N."/>
            <person name="Edwards D."/>
            <person name="Erskine W."/>
        </authorList>
    </citation>
    <scope>NUCLEOTIDE SEQUENCE [LARGE SCALE GENOMIC DNA]</scope>
    <source>
        <strain evidence="2">cv. Daliak</strain>
    </source>
</reference>
<sequence length="63" mass="7085">MAHLFQEAGRTDVVGIRGTHFIIPIVKERGVDSYAAFLKDPSEEPLILRRKREATEEGFSSLV</sequence>
<evidence type="ECO:0000313" key="1">
    <source>
        <dbReference type="EMBL" id="GAU41672.1"/>
    </source>
</evidence>
<gene>
    <name evidence="1" type="ORF">TSUD_272560</name>
</gene>
<dbReference type="Proteomes" id="UP000242715">
    <property type="component" value="Unassembled WGS sequence"/>
</dbReference>
<accession>A0A2Z6NZJ2</accession>
<proteinExistence type="predicted"/>
<protein>
    <submittedName>
        <fullName evidence="1">Uncharacterized protein</fullName>
    </submittedName>
</protein>
<evidence type="ECO:0000313" key="2">
    <source>
        <dbReference type="Proteomes" id="UP000242715"/>
    </source>
</evidence>
<dbReference type="AlphaFoldDB" id="A0A2Z6NZJ2"/>
<name>A0A2Z6NZJ2_TRISU</name>